<feature type="compositionally biased region" description="Acidic residues" evidence="1">
    <location>
        <begin position="189"/>
        <end position="214"/>
    </location>
</feature>
<feature type="region of interest" description="Disordered" evidence="1">
    <location>
        <begin position="189"/>
        <end position="239"/>
    </location>
</feature>
<feature type="region of interest" description="Disordered" evidence="1">
    <location>
        <begin position="110"/>
        <end position="174"/>
    </location>
</feature>
<dbReference type="Proteomes" id="UP001519460">
    <property type="component" value="Unassembled WGS sequence"/>
</dbReference>
<dbReference type="EMBL" id="JACVVK020000105">
    <property type="protein sequence ID" value="KAK7492244.1"/>
    <property type="molecule type" value="Genomic_DNA"/>
</dbReference>
<feature type="compositionally biased region" description="Acidic residues" evidence="1">
    <location>
        <begin position="110"/>
        <end position="140"/>
    </location>
</feature>
<comment type="caution">
    <text evidence="2">The sequence shown here is derived from an EMBL/GenBank/DDBJ whole genome shotgun (WGS) entry which is preliminary data.</text>
</comment>
<evidence type="ECO:0000313" key="3">
    <source>
        <dbReference type="Proteomes" id="UP001519460"/>
    </source>
</evidence>
<reference evidence="2 3" key="1">
    <citation type="journal article" date="2023" name="Sci. Data">
        <title>Genome assembly of the Korean intertidal mud-creeper Batillaria attramentaria.</title>
        <authorList>
            <person name="Patra A.K."/>
            <person name="Ho P.T."/>
            <person name="Jun S."/>
            <person name="Lee S.J."/>
            <person name="Kim Y."/>
            <person name="Won Y.J."/>
        </authorList>
    </citation>
    <scope>NUCLEOTIDE SEQUENCE [LARGE SCALE GENOMIC DNA]</scope>
    <source>
        <strain evidence="2">Wonlab-2016</strain>
    </source>
</reference>
<sequence>MPQEVTSRVACRAGNWCRQSMLVPKFTRWSMTSTVRSFGTANMAERPFVDTQTMLVHTLHTPTASYQHVRFCLGHGEKARDLPVPRGAQIGAEVVAEDTAPEHLMIIVFEDSESSEEDSEYETDEAVSESGYDGDDDTDGLAEAIQTGGGASSKQPKFQCAWPQPPPPSSPLPAAAIGRLQTWSIWEECESSEEDSEYESDEAVSESGYEGDDDTDHRVNSICPSTYACPGSPPQDEDQIHPLISSVTSCQLDLPIVIRLPGKSVGRRRRPNPHTWKFCQN</sequence>
<name>A0ABD0KYI7_9CAEN</name>
<evidence type="ECO:0000256" key="1">
    <source>
        <dbReference type="SAM" id="MobiDB-lite"/>
    </source>
</evidence>
<proteinExistence type="predicted"/>
<evidence type="ECO:0000313" key="2">
    <source>
        <dbReference type="EMBL" id="KAK7492244.1"/>
    </source>
</evidence>
<gene>
    <name evidence="2" type="ORF">BaRGS_00016541</name>
</gene>
<accession>A0ABD0KYI7</accession>
<organism evidence="2 3">
    <name type="scientific">Batillaria attramentaria</name>
    <dbReference type="NCBI Taxonomy" id="370345"/>
    <lineage>
        <taxon>Eukaryota</taxon>
        <taxon>Metazoa</taxon>
        <taxon>Spiralia</taxon>
        <taxon>Lophotrochozoa</taxon>
        <taxon>Mollusca</taxon>
        <taxon>Gastropoda</taxon>
        <taxon>Caenogastropoda</taxon>
        <taxon>Sorbeoconcha</taxon>
        <taxon>Cerithioidea</taxon>
        <taxon>Batillariidae</taxon>
        <taxon>Batillaria</taxon>
    </lineage>
</organism>
<keyword evidence="3" id="KW-1185">Reference proteome</keyword>
<dbReference type="AlphaFoldDB" id="A0ABD0KYI7"/>
<protein>
    <submittedName>
        <fullName evidence="2">Uncharacterized protein</fullName>
    </submittedName>
</protein>
<feature type="non-terminal residue" evidence="2">
    <location>
        <position position="281"/>
    </location>
</feature>